<dbReference type="Pfam" id="PF17766">
    <property type="entry name" value="fn3_6"/>
    <property type="match status" value="1"/>
</dbReference>
<dbReference type="GO" id="GO:0004252">
    <property type="term" value="F:serine-type endopeptidase activity"/>
    <property type="evidence" value="ECO:0007669"/>
    <property type="project" value="UniProtKB-UniRule"/>
</dbReference>
<dbReference type="CDD" id="cd04852">
    <property type="entry name" value="Peptidases_S8_3"/>
    <property type="match status" value="1"/>
</dbReference>
<reference evidence="15" key="2">
    <citation type="submission" date="2015-03" db="UniProtKB">
        <authorList>
            <consortium name="EnsemblPlants"/>
        </authorList>
    </citation>
    <scope>IDENTIFICATION</scope>
</reference>
<feature type="domain" description="Inhibitor I9" evidence="13">
    <location>
        <begin position="25"/>
        <end position="101"/>
    </location>
</feature>
<evidence type="ECO:0000256" key="7">
    <source>
        <dbReference type="ARBA" id="ARBA00023180"/>
    </source>
</evidence>
<evidence type="ECO:0000256" key="11">
    <source>
        <dbReference type="SAM" id="SignalP"/>
    </source>
</evidence>
<dbReference type="InterPro" id="IPR034197">
    <property type="entry name" value="Peptidases_S8_3"/>
</dbReference>
<protein>
    <recommendedName>
        <fullName evidence="17">Subtilisin-like protease</fullName>
    </recommendedName>
</protein>
<dbReference type="PANTHER" id="PTHR10795">
    <property type="entry name" value="PROPROTEIN CONVERTASE SUBTILISIN/KEXIN"/>
    <property type="match status" value="1"/>
</dbReference>
<dbReference type="InterPro" id="IPR045051">
    <property type="entry name" value="SBT"/>
</dbReference>
<dbReference type="KEGG" id="boe:106322888"/>
<evidence type="ECO:0000256" key="3">
    <source>
        <dbReference type="ARBA" id="ARBA00022670"/>
    </source>
</evidence>
<dbReference type="InterPro" id="IPR037045">
    <property type="entry name" value="S8pro/Inhibitor_I9_sf"/>
</dbReference>
<organism evidence="15 16">
    <name type="scientific">Brassica oleracea var. oleracea</name>
    <dbReference type="NCBI Taxonomy" id="109376"/>
    <lineage>
        <taxon>Eukaryota</taxon>
        <taxon>Viridiplantae</taxon>
        <taxon>Streptophyta</taxon>
        <taxon>Embryophyta</taxon>
        <taxon>Tracheophyta</taxon>
        <taxon>Spermatophyta</taxon>
        <taxon>Magnoliopsida</taxon>
        <taxon>eudicotyledons</taxon>
        <taxon>Gunneridae</taxon>
        <taxon>Pentapetalae</taxon>
        <taxon>rosids</taxon>
        <taxon>malvids</taxon>
        <taxon>Brassicales</taxon>
        <taxon>Brassicaceae</taxon>
        <taxon>Brassiceae</taxon>
        <taxon>Brassica</taxon>
    </lineage>
</organism>
<dbReference type="InterPro" id="IPR041469">
    <property type="entry name" value="Subtilisin-like_FN3"/>
</dbReference>
<feature type="domain" description="Peptidase S8/S53" evidence="12">
    <location>
        <begin position="124"/>
        <end position="557"/>
    </location>
</feature>
<dbReference type="OrthoDB" id="206201at2759"/>
<evidence type="ECO:0000256" key="6">
    <source>
        <dbReference type="ARBA" id="ARBA00022825"/>
    </source>
</evidence>
<dbReference type="RefSeq" id="XP_013616490.1">
    <property type="nucleotide sequence ID" value="XM_013761036.1"/>
</dbReference>
<dbReference type="OMA" id="INFLCHE"/>
<dbReference type="InterPro" id="IPR036852">
    <property type="entry name" value="Peptidase_S8/S53_dom_sf"/>
</dbReference>
<dbReference type="InterPro" id="IPR023828">
    <property type="entry name" value="Peptidase_S8_Ser-AS"/>
</dbReference>
<dbReference type="InterPro" id="IPR015500">
    <property type="entry name" value="Peptidase_S8_subtilisin-rel"/>
</dbReference>
<dbReference type="PROSITE" id="PS00138">
    <property type="entry name" value="SUBTILASE_SER"/>
    <property type="match status" value="1"/>
</dbReference>
<dbReference type="AlphaFoldDB" id="A0A0D3AVM8"/>
<evidence type="ECO:0000313" key="16">
    <source>
        <dbReference type="Proteomes" id="UP000032141"/>
    </source>
</evidence>
<dbReference type="eggNOG" id="ENOG502QT5U">
    <property type="taxonomic scope" value="Eukaryota"/>
</dbReference>
<evidence type="ECO:0008006" key="17">
    <source>
        <dbReference type="Google" id="ProtNLM"/>
    </source>
</evidence>
<dbReference type="Pfam" id="PF05922">
    <property type="entry name" value="Inhibitor_I9"/>
    <property type="match status" value="1"/>
</dbReference>
<evidence type="ECO:0000256" key="9">
    <source>
        <dbReference type="PROSITE-ProRule" id="PRU01240"/>
    </source>
</evidence>
<dbReference type="Gene3D" id="3.40.50.200">
    <property type="entry name" value="Peptidase S8/S53 domain"/>
    <property type="match status" value="1"/>
</dbReference>
<dbReference type="EnsemblPlants" id="Bo2g136770.1">
    <property type="protein sequence ID" value="Bo2g136770.1"/>
    <property type="gene ID" value="Bo2g136770"/>
</dbReference>
<dbReference type="GO" id="GO:0005576">
    <property type="term" value="C:extracellular region"/>
    <property type="evidence" value="ECO:0007669"/>
    <property type="project" value="UniProtKB-SubCell"/>
</dbReference>
<keyword evidence="16" id="KW-1185">Reference proteome</keyword>
<evidence type="ECO:0000313" key="15">
    <source>
        <dbReference type="EnsemblPlants" id="Bo2g136770.1"/>
    </source>
</evidence>
<dbReference type="STRING" id="109376.A0A0D3AVM8"/>
<evidence type="ECO:0000259" key="12">
    <source>
        <dbReference type="Pfam" id="PF00082"/>
    </source>
</evidence>
<accession>A0A0D3AVM8</accession>
<keyword evidence="3 9" id="KW-0645">Protease</keyword>
<dbReference type="PRINTS" id="PR00723">
    <property type="entry name" value="SUBTILISIN"/>
</dbReference>
<evidence type="ECO:0000256" key="1">
    <source>
        <dbReference type="ARBA" id="ARBA00004613"/>
    </source>
</evidence>
<dbReference type="InterPro" id="IPR000209">
    <property type="entry name" value="Peptidase_S8/S53_dom"/>
</dbReference>
<dbReference type="CDD" id="cd02120">
    <property type="entry name" value="PA_subtilisin_like"/>
    <property type="match status" value="1"/>
</dbReference>
<dbReference type="InterPro" id="IPR023827">
    <property type="entry name" value="Peptidase_S8_Asp-AS"/>
</dbReference>
<evidence type="ECO:0000256" key="2">
    <source>
        <dbReference type="ARBA" id="ARBA00011073"/>
    </source>
</evidence>
<dbReference type="Proteomes" id="UP000032141">
    <property type="component" value="Chromosome C2"/>
</dbReference>
<feature type="active site" description="Charge relay system" evidence="8 9">
    <location>
        <position position="205"/>
    </location>
</feature>
<evidence type="ECO:0000259" key="14">
    <source>
        <dbReference type="Pfam" id="PF17766"/>
    </source>
</evidence>
<dbReference type="PROSITE" id="PS00136">
    <property type="entry name" value="SUBTILASE_ASP"/>
    <property type="match status" value="1"/>
</dbReference>
<evidence type="ECO:0000256" key="8">
    <source>
        <dbReference type="PIRSR" id="PIRSR615500-1"/>
    </source>
</evidence>
<evidence type="ECO:0000256" key="5">
    <source>
        <dbReference type="ARBA" id="ARBA00022801"/>
    </source>
</evidence>
<sequence>MAFTVMILFLIPFSITTATTETSIYIIHMDLSAKPTPFTDHQSWFSTTLTSVTTGRKPKILYAYTDSVHGFSAVLTNSELKRLQHKPGYVSFTKDLPVKLHTTFSPQFIGLASNSGTWPVSSYGAGTVIGIVDTGIWPDHPSFHDDGLGSLPSTWKGKCEFNYSSLCNKKLIGARVFNKGLFANNPDLRGTKKDQYSSPYDTIGHGTHVAAIAAGNRVKNASYFSYAQGTASGIAPYAHIAMYKAAWEEGVYSSDVIAAIDQAVRDGVDVISLSLGLSIDDDDGDDVGLENDPIAVAAFAAIQKGVFVVASGGNDGPYYWSLINGAPWVMTVGAGTIGREFQGILTLGNGVSFSFPSLFPGEFPSVQFPVTYVESCDAGNKTLVSRIIVCNGNIQQARSTGATAVVIITDRLLAEQDTVKFQFPVAFISSKHGEAIKSYASSYSNNATAKLEFRKTVIGTKPAPEVDSYSSRGPFASFPQILKPDILAPGSLVLSAWPPSKPVAGTRARPLFSGFNLLTGTSMASPHVAGVAALIKHVHQDWSPSAIKSAIMTTALTLNNPLAVGAGHVRADRVLSPGLIYDTSPQDFINFLCHEVKQSRKLINIITRSNASDACRHPSPYLNYPSIIAYFTSDQNGPKIVRRTLTNVREAKRSYSVRVRGLKGINVVIEPTRVMFSKKNEKQSYTVRLESQRALRGDVVYGVVSWVDDEDAKFEVSCPVVATSLVQES</sequence>
<dbReference type="Pfam" id="PF00082">
    <property type="entry name" value="Peptidase_S8"/>
    <property type="match status" value="1"/>
</dbReference>
<comment type="similarity">
    <text evidence="2 9 10">Belongs to the peptidase S8 family.</text>
</comment>
<feature type="signal peptide" evidence="11">
    <location>
        <begin position="1"/>
        <end position="18"/>
    </location>
</feature>
<feature type="chain" id="PRO_5002257283" description="Subtilisin-like protease" evidence="11">
    <location>
        <begin position="19"/>
        <end position="729"/>
    </location>
</feature>
<keyword evidence="5 9" id="KW-0378">Hydrolase</keyword>
<dbReference type="GeneID" id="106322888"/>
<dbReference type="FunFam" id="3.30.70.80:FF:000003">
    <property type="entry name" value="Subtilisin-like protease SBT1.9"/>
    <property type="match status" value="1"/>
</dbReference>
<proteinExistence type="inferred from homology"/>
<comment type="subcellular location">
    <subcellularLocation>
        <location evidence="1">Secreted</location>
    </subcellularLocation>
</comment>
<dbReference type="SUPFAM" id="SSF52743">
    <property type="entry name" value="Subtilisin-like"/>
    <property type="match status" value="1"/>
</dbReference>
<dbReference type="PROSITE" id="PS51892">
    <property type="entry name" value="SUBTILASE"/>
    <property type="match status" value="1"/>
</dbReference>
<dbReference type="InterPro" id="IPR010259">
    <property type="entry name" value="S8pro/Inhibitor_I9"/>
</dbReference>
<dbReference type="GO" id="GO:0006508">
    <property type="term" value="P:proteolysis"/>
    <property type="evidence" value="ECO:0007669"/>
    <property type="project" value="UniProtKB-KW"/>
</dbReference>
<keyword evidence="7" id="KW-0325">Glycoprotein</keyword>
<dbReference type="Gene3D" id="3.30.70.80">
    <property type="entry name" value="Peptidase S8 propeptide/proteinase inhibitor I9"/>
    <property type="match status" value="1"/>
</dbReference>
<dbReference type="Gramene" id="Bo2g136770.1">
    <property type="protein sequence ID" value="Bo2g136770.1"/>
    <property type="gene ID" value="Bo2g136770"/>
</dbReference>
<reference evidence="15 16" key="1">
    <citation type="journal article" date="2014" name="Genome Biol.">
        <title>Transcriptome and methylome profiling reveals relics of genome dominance in the mesopolyploid Brassica oleracea.</title>
        <authorList>
            <person name="Parkin I.A."/>
            <person name="Koh C."/>
            <person name="Tang H."/>
            <person name="Robinson S.J."/>
            <person name="Kagale S."/>
            <person name="Clarke W.E."/>
            <person name="Town C.D."/>
            <person name="Nixon J."/>
            <person name="Krishnakumar V."/>
            <person name="Bidwell S.L."/>
            <person name="Denoeud F."/>
            <person name="Belcram H."/>
            <person name="Links M.G."/>
            <person name="Just J."/>
            <person name="Clarke C."/>
            <person name="Bender T."/>
            <person name="Huebert T."/>
            <person name="Mason A.S."/>
            <person name="Pires J.C."/>
            <person name="Barker G."/>
            <person name="Moore J."/>
            <person name="Walley P.G."/>
            <person name="Manoli S."/>
            <person name="Batley J."/>
            <person name="Edwards D."/>
            <person name="Nelson M.N."/>
            <person name="Wang X."/>
            <person name="Paterson A.H."/>
            <person name="King G."/>
            <person name="Bancroft I."/>
            <person name="Chalhoub B."/>
            <person name="Sharpe A.G."/>
        </authorList>
    </citation>
    <scope>NUCLEOTIDE SEQUENCE</scope>
    <source>
        <strain evidence="15 16">cv. TO1000</strain>
    </source>
</reference>
<dbReference type="Gene3D" id="2.60.40.2310">
    <property type="match status" value="1"/>
</dbReference>
<dbReference type="HOGENOM" id="CLU_000625_3_1_1"/>
<evidence type="ECO:0000256" key="4">
    <source>
        <dbReference type="ARBA" id="ARBA00022729"/>
    </source>
</evidence>
<feature type="active site" description="Charge relay system" evidence="8 9">
    <location>
        <position position="133"/>
    </location>
</feature>
<dbReference type="Gene3D" id="3.50.30.30">
    <property type="match status" value="1"/>
</dbReference>
<feature type="domain" description="Subtilisin-like protease fibronectin type-III" evidence="14">
    <location>
        <begin position="622"/>
        <end position="721"/>
    </location>
</feature>
<evidence type="ECO:0000256" key="10">
    <source>
        <dbReference type="RuleBase" id="RU003355"/>
    </source>
</evidence>
<feature type="active site" description="Charge relay system" evidence="8 9">
    <location>
        <position position="522"/>
    </location>
</feature>
<keyword evidence="6 9" id="KW-0720">Serine protease</keyword>
<keyword evidence="4 11" id="KW-0732">Signal</keyword>
<name>A0A0D3AVM8_BRAOL</name>
<evidence type="ECO:0000259" key="13">
    <source>
        <dbReference type="Pfam" id="PF05922"/>
    </source>
</evidence>